<protein>
    <submittedName>
        <fullName evidence="1">Uncharacterized protein</fullName>
    </submittedName>
</protein>
<organism evidence="1 2">
    <name type="scientific">Zizania palustris</name>
    <name type="common">Northern wild rice</name>
    <dbReference type="NCBI Taxonomy" id="103762"/>
    <lineage>
        <taxon>Eukaryota</taxon>
        <taxon>Viridiplantae</taxon>
        <taxon>Streptophyta</taxon>
        <taxon>Embryophyta</taxon>
        <taxon>Tracheophyta</taxon>
        <taxon>Spermatophyta</taxon>
        <taxon>Magnoliopsida</taxon>
        <taxon>Liliopsida</taxon>
        <taxon>Poales</taxon>
        <taxon>Poaceae</taxon>
        <taxon>BOP clade</taxon>
        <taxon>Oryzoideae</taxon>
        <taxon>Oryzeae</taxon>
        <taxon>Zizaniinae</taxon>
        <taxon>Zizania</taxon>
    </lineage>
</organism>
<reference evidence="1" key="2">
    <citation type="submission" date="2021-02" db="EMBL/GenBank/DDBJ databases">
        <authorList>
            <person name="Kimball J.A."/>
            <person name="Haas M.W."/>
            <person name="Macchietto M."/>
            <person name="Kono T."/>
            <person name="Duquette J."/>
            <person name="Shao M."/>
        </authorList>
    </citation>
    <scope>NUCLEOTIDE SEQUENCE</scope>
    <source>
        <tissue evidence="1">Fresh leaf tissue</tissue>
    </source>
</reference>
<evidence type="ECO:0000313" key="2">
    <source>
        <dbReference type="Proteomes" id="UP000729402"/>
    </source>
</evidence>
<dbReference type="Proteomes" id="UP000729402">
    <property type="component" value="Unassembled WGS sequence"/>
</dbReference>
<proteinExistence type="predicted"/>
<comment type="caution">
    <text evidence="1">The sequence shown here is derived from an EMBL/GenBank/DDBJ whole genome shotgun (WGS) entry which is preliminary data.</text>
</comment>
<keyword evidence="2" id="KW-1185">Reference proteome</keyword>
<reference evidence="1" key="1">
    <citation type="journal article" date="2021" name="bioRxiv">
        <title>Whole Genome Assembly and Annotation of Northern Wild Rice, Zizania palustris L., Supports a Whole Genome Duplication in the Zizania Genus.</title>
        <authorList>
            <person name="Haas M."/>
            <person name="Kono T."/>
            <person name="Macchietto M."/>
            <person name="Millas R."/>
            <person name="McGilp L."/>
            <person name="Shao M."/>
            <person name="Duquette J."/>
            <person name="Hirsch C.N."/>
            <person name="Kimball J."/>
        </authorList>
    </citation>
    <scope>NUCLEOTIDE SEQUENCE</scope>
    <source>
        <tissue evidence="1">Fresh leaf tissue</tissue>
    </source>
</reference>
<gene>
    <name evidence="1" type="ORF">GUJ93_ZPchr0009g1979</name>
</gene>
<sequence>MPCPGKLAPWEAYEKPGKEKKQKACCLPLFAVRKDSLYAPREKPCTAAKLLPLALQRYDCYAPVEGLHVRSPALGPCAHWTRALQSWPPAFAAGTRHHAGSAGDM</sequence>
<evidence type="ECO:0000313" key="1">
    <source>
        <dbReference type="EMBL" id="KAG8048502.1"/>
    </source>
</evidence>
<dbReference type="AlphaFoldDB" id="A0A8J5RKF8"/>
<name>A0A8J5RKF8_ZIZPA</name>
<dbReference type="EMBL" id="JAAALK010000289">
    <property type="protein sequence ID" value="KAG8048502.1"/>
    <property type="molecule type" value="Genomic_DNA"/>
</dbReference>
<accession>A0A8J5RKF8</accession>